<evidence type="ECO:0000256" key="7">
    <source>
        <dbReference type="ARBA" id="ARBA00061136"/>
    </source>
</evidence>
<dbReference type="GO" id="GO:0005737">
    <property type="term" value="C:cytoplasm"/>
    <property type="evidence" value="ECO:0007669"/>
    <property type="project" value="UniProtKB-SubCell"/>
</dbReference>
<dbReference type="PANTHER" id="PTHR12170">
    <property type="entry name" value="MACROPHAGE ERYTHROBLAST ATTACHER-RELATED"/>
    <property type="match status" value="1"/>
</dbReference>
<dbReference type="Gene3D" id="3.30.40.10">
    <property type="entry name" value="Zinc/RING finger domain, C3HC4 (zinc finger)"/>
    <property type="match status" value="1"/>
</dbReference>
<dbReference type="PROSITE" id="PS50897">
    <property type="entry name" value="CTLH"/>
    <property type="match status" value="1"/>
</dbReference>
<dbReference type="PROSITE" id="PS51867">
    <property type="entry name" value="ZF_RING_GID"/>
    <property type="match status" value="1"/>
</dbReference>
<keyword evidence="4" id="KW-0479">Metal-binding</keyword>
<evidence type="ECO:0000256" key="4">
    <source>
        <dbReference type="ARBA" id="ARBA00022723"/>
    </source>
</evidence>
<dbReference type="SMART" id="SM00757">
    <property type="entry name" value="CRA"/>
    <property type="match status" value="1"/>
</dbReference>
<comment type="similarity">
    <text evidence="7">Belongs to the RMD5/GID2 family.</text>
</comment>
<evidence type="ECO:0000259" key="13">
    <source>
        <dbReference type="PROSITE" id="PS51867"/>
    </source>
</evidence>
<dbReference type="InterPro" id="IPR027370">
    <property type="entry name" value="Znf-RING_euk"/>
</dbReference>
<keyword evidence="3" id="KW-0963">Cytoplasm</keyword>
<dbReference type="GO" id="GO:0008270">
    <property type="term" value="F:zinc ion binding"/>
    <property type="evidence" value="ECO:0007669"/>
    <property type="project" value="UniProtKB-KW"/>
</dbReference>
<evidence type="ECO:0000256" key="2">
    <source>
        <dbReference type="ARBA" id="ARBA00004496"/>
    </source>
</evidence>
<feature type="domain" description="CTLH" evidence="12">
    <location>
        <begin position="167"/>
        <end position="225"/>
    </location>
</feature>
<dbReference type="InterPro" id="IPR045098">
    <property type="entry name" value="Fyv10_fam"/>
</dbReference>
<dbReference type="GO" id="GO:0061630">
    <property type="term" value="F:ubiquitin protein ligase activity"/>
    <property type="evidence" value="ECO:0007669"/>
    <property type="project" value="InterPro"/>
</dbReference>
<dbReference type="GO" id="GO:0043161">
    <property type="term" value="P:proteasome-mediated ubiquitin-dependent protein catabolic process"/>
    <property type="evidence" value="ECO:0007669"/>
    <property type="project" value="InterPro"/>
</dbReference>
<evidence type="ECO:0000256" key="9">
    <source>
        <dbReference type="ARBA" id="ARBA00080744"/>
    </source>
</evidence>
<feature type="transmembrane region" description="Helical" evidence="11">
    <location>
        <begin position="306"/>
        <end position="323"/>
    </location>
</feature>
<dbReference type="SUPFAM" id="SSF57850">
    <property type="entry name" value="RING/U-box"/>
    <property type="match status" value="1"/>
</dbReference>
<comment type="function">
    <text evidence="1">Involved in the proteasome-dependent degradation of fructose-1,6-bisphosphatase.</text>
</comment>
<dbReference type="OrthoDB" id="1933281at2759"/>
<dbReference type="PANTHER" id="PTHR12170:SF3">
    <property type="entry name" value="GH10162P"/>
    <property type="match status" value="1"/>
</dbReference>
<dbReference type="EMBL" id="MU006240">
    <property type="protein sequence ID" value="KAF2820686.1"/>
    <property type="molecule type" value="Genomic_DNA"/>
</dbReference>
<comment type="subcellular location">
    <subcellularLocation>
        <location evidence="2">Cytoplasm</location>
    </subcellularLocation>
</comment>
<proteinExistence type="inferred from homology"/>
<sequence>MDDLREQVELLESSANLSTSISDVQKAIDQLTAARAKIAAGAQTALTLAKLQDPFKKTLDAAQKDLKPIYSGLNKYGKVLDRKFKDKPLPSAENDALSSHPSLINRAIAMHLLREGQFSVASTFIAEANRRPPHPEPTANTPNPYLKESWERDLAEGTFNSEKLQRQFADMYHILHELRNERNLEPAIQWAKERSDELEARGSNLEFELCRLQYVRLFVDRRDDDDYMDERPDGPLHAYQYAVQEFGVFSKRYAHEVQELMCALAYWQNIEQSPYRRIFYNDSGWEEVAHSFNREFCSLLGLSADSPLFIAATAGAIALPYLLKMQSIMKEKRTEWTTQDELPVEIPLPTPYHFHSIFVCPVSKEQTTDANPPMMMPCGHVIASESLAKLSKGARFKCPYCPNESHPRDAKKVVL</sequence>
<dbReference type="InterPro" id="IPR006594">
    <property type="entry name" value="LisH"/>
</dbReference>
<dbReference type="GO" id="GO:0005634">
    <property type="term" value="C:nucleus"/>
    <property type="evidence" value="ECO:0007669"/>
    <property type="project" value="TreeGrafter"/>
</dbReference>
<dbReference type="PROSITE" id="PS50896">
    <property type="entry name" value="LISH"/>
    <property type="match status" value="1"/>
</dbReference>
<keyword evidence="11" id="KW-0472">Membrane</keyword>
<evidence type="ECO:0000313" key="14">
    <source>
        <dbReference type="EMBL" id="KAF2820686.1"/>
    </source>
</evidence>
<evidence type="ECO:0000256" key="6">
    <source>
        <dbReference type="ARBA" id="ARBA00022833"/>
    </source>
</evidence>
<evidence type="ECO:0000313" key="15">
    <source>
        <dbReference type="Proteomes" id="UP000799424"/>
    </source>
</evidence>
<dbReference type="AlphaFoldDB" id="A0A6A6ZI91"/>
<dbReference type="InterPro" id="IPR044063">
    <property type="entry name" value="ZF_RING_GID"/>
</dbReference>
<evidence type="ECO:0000256" key="1">
    <source>
        <dbReference type="ARBA" id="ARBA00002343"/>
    </source>
</evidence>
<organism evidence="14 15">
    <name type="scientific">Ophiobolus disseminans</name>
    <dbReference type="NCBI Taxonomy" id="1469910"/>
    <lineage>
        <taxon>Eukaryota</taxon>
        <taxon>Fungi</taxon>
        <taxon>Dikarya</taxon>
        <taxon>Ascomycota</taxon>
        <taxon>Pezizomycotina</taxon>
        <taxon>Dothideomycetes</taxon>
        <taxon>Pleosporomycetidae</taxon>
        <taxon>Pleosporales</taxon>
        <taxon>Pleosporineae</taxon>
        <taxon>Phaeosphaeriaceae</taxon>
        <taxon>Ophiobolus</taxon>
    </lineage>
</organism>
<dbReference type="Proteomes" id="UP000799424">
    <property type="component" value="Unassembled WGS sequence"/>
</dbReference>
<evidence type="ECO:0000259" key="12">
    <source>
        <dbReference type="PROSITE" id="PS50897"/>
    </source>
</evidence>
<dbReference type="Pfam" id="PF10607">
    <property type="entry name" value="CTLH"/>
    <property type="match status" value="1"/>
</dbReference>
<keyword evidence="6" id="KW-0862">Zinc</keyword>
<reference evidence="14" key="1">
    <citation type="journal article" date="2020" name="Stud. Mycol.">
        <title>101 Dothideomycetes genomes: a test case for predicting lifestyles and emergence of pathogens.</title>
        <authorList>
            <person name="Haridas S."/>
            <person name="Albert R."/>
            <person name="Binder M."/>
            <person name="Bloem J."/>
            <person name="Labutti K."/>
            <person name="Salamov A."/>
            <person name="Andreopoulos B."/>
            <person name="Baker S."/>
            <person name="Barry K."/>
            <person name="Bills G."/>
            <person name="Bluhm B."/>
            <person name="Cannon C."/>
            <person name="Castanera R."/>
            <person name="Culley D."/>
            <person name="Daum C."/>
            <person name="Ezra D."/>
            <person name="Gonzalez J."/>
            <person name="Henrissat B."/>
            <person name="Kuo A."/>
            <person name="Liang C."/>
            <person name="Lipzen A."/>
            <person name="Lutzoni F."/>
            <person name="Magnuson J."/>
            <person name="Mondo S."/>
            <person name="Nolan M."/>
            <person name="Ohm R."/>
            <person name="Pangilinan J."/>
            <person name="Park H.-J."/>
            <person name="Ramirez L."/>
            <person name="Alfaro M."/>
            <person name="Sun H."/>
            <person name="Tritt A."/>
            <person name="Yoshinaga Y."/>
            <person name="Zwiers L.-H."/>
            <person name="Turgeon B."/>
            <person name="Goodwin S."/>
            <person name="Spatafora J."/>
            <person name="Crous P."/>
            <person name="Grigoriev I."/>
        </authorList>
    </citation>
    <scope>NUCLEOTIDE SEQUENCE</scope>
    <source>
        <strain evidence="14">CBS 113818</strain>
    </source>
</reference>
<keyword evidence="11" id="KW-0812">Transmembrane</keyword>
<keyword evidence="11" id="KW-1133">Transmembrane helix</keyword>
<dbReference type="InterPro" id="IPR006595">
    <property type="entry name" value="CTLH_C"/>
</dbReference>
<evidence type="ECO:0000256" key="3">
    <source>
        <dbReference type="ARBA" id="ARBA00022490"/>
    </source>
</evidence>
<dbReference type="InterPro" id="IPR037683">
    <property type="entry name" value="Rmd5_dRing"/>
</dbReference>
<dbReference type="Pfam" id="PF13445">
    <property type="entry name" value="zf-RING_UBOX"/>
    <property type="match status" value="1"/>
</dbReference>
<dbReference type="InterPro" id="IPR013083">
    <property type="entry name" value="Znf_RING/FYVE/PHD"/>
</dbReference>
<dbReference type="InterPro" id="IPR013144">
    <property type="entry name" value="CRA_dom"/>
</dbReference>
<evidence type="ECO:0000256" key="10">
    <source>
        <dbReference type="PROSITE-ProRule" id="PRU01215"/>
    </source>
</evidence>
<evidence type="ECO:0000256" key="8">
    <source>
        <dbReference type="ARBA" id="ARBA00075398"/>
    </source>
</evidence>
<feature type="zinc finger region" description="RING-Gid-type" evidence="10">
    <location>
        <begin position="360"/>
        <end position="401"/>
    </location>
</feature>
<evidence type="ECO:0000256" key="11">
    <source>
        <dbReference type="SAM" id="Phobius"/>
    </source>
</evidence>
<accession>A0A6A6ZI91</accession>
<keyword evidence="15" id="KW-1185">Reference proteome</keyword>
<protein>
    <recommendedName>
        <fullName evidence="9">GID complex catalytic subunit 2</fullName>
    </recommendedName>
    <alternativeName>
        <fullName evidence="8">Glucose-induced degradation protein 2</fullName>
    </alternativeName>
</protein>
<evidence type="ECO:0000256" key="5">
    <source>
        <dbReference type="ARBA" id="ARBA00022771"/>
    </source>
</evidence>
<dbReference type="GO" id="GO:0034657">
    <property type="term" value="C:GID complex"/>
    <property type="evidence" value="ECO:0007669"/>
    <property type="project" value="TreeGrafter"/>
</dbReference>
<dbReference type="InterPro" id="IPR024964">
    <property type="entry name" value="CTLH/CRA"/>
</dbReference>
<dbReference type="CDD" id="cd16652">
    <property type="entry name" value="dRING_Rmd5p-like"/>
    <property type="match status" value="1"/>
</dbReference>
<feature type="domain" description="RING-Gid-type" evidence="13">
    <location>
        <begin position="360"/>
        <end position="401"/>
    </location>
</feature>
<dbReference type="FunFam" id="3.30.40.10:FF:000143">
    <property type="entry name" value="Regulator of gluconeogenesis Rmd5"/>
    <property type="match status" value="1"/>
</dbReference>
<name>A0A6A6ZI91_9PLEO</name>
<gene>
    <name evidence="14" type="ORF">CC86DRAFT_360552</name>
</gene>
<keyword evidence="5 10" id="KW-0863">Zinc-finger</keyword>